<dbReference type="InterPro" id="IPR015330">
    <property type="entry name" value="DNA_primase/pol_bifunc_N"/>
</dbReference>
<dbReference type="RefSeq" id="WP_347298414.1">
    <property type="nucleotide sequence ID" value="NZ_CP142434.1"/>
</dbReference>
<dbReference type="EMBL" id="CP142434">
    <property type="protein sequence ID" value="XBC48423.1"/>
    <property type="molecule type" value="Genomic_DNA"/>
</dbReference>
<protein>
    <submittedName>
        <fullName evidence="3">Bifunctional DNA primase/polymerase</fullName>
    </submittedName>
</protein>
<dbReference type="Pfam" id="PF09250">
    <property type="entry name" value="Prim-Pol"/>
    <property type="match status" value="1"/>
</dbReference>
<feature type="domain" description="Primase C-terminal 1" evidence="1">
    <location>
        <begin position="214"/>
        <end position="280"/>
    </location>
</feature>
<proteinExistence type="predicted"/>
<dbReference type="AlphaFoldDB" id="A0AB74TUD3"/>
<dbReference type="SMART" id="SM00943">
    <property type="entry name" value="Prim-Pol"/>
    <property type="match status" value="1"/>
</dbReference>
<evidence type="ECO:0000313" key="3">
    <source>
        <dbReference type="EMBL" id="XBC48423.1"/>
    </source>
</evidence>
<dbReference type="InterPro" id="IPR014820">
    <property type="entry name" value="PriCT_1"/>
</dbReference>
<sequence>MSSLLEQALRYSEWGEVFLLAPFEKRPLTANGYKDSTQNPEQIEAWWKQHPQANIGLNLEKLPHVWVLDIDRKENGTDGLKSLQDIKCEDGESVYQKISQLDNLKGCTTPSGGQHLYFTSENEEITTNRKYSVLPGIDVLGGGYAILPPSKTHKGEYRLSEYFTLDDIPPAPEWLEQAVLKAIHQKEGSTNFSMVAKGSPTMTQGMKYTASVVCEWMDGVAEGERNVWLTKQIGRLLGQGMPAEYAYTWLHHLNSQFVEPSLSDSEVNTVFKSILDKELKKREMAI</sequence>
<evidence type="ECO:0000259" key="1">
    <source>
        <dbReference type="SMART" id="SM00942"/>
    </source>
</evidence>
<accession>A0AB74TUD3</accession>
<organism evidence="3">
    <name type="scientific">Dolosigranulum savutiense</name>
    <dbReference type="NCBI Taxonomy" id="3110288"/>
    <lineage>
        <taxon>Bacteria</taxon>
        <taxon>Bacillati</taxon>
        <taxon>Bacillota</taxon>
        <taxon>Bacilli</taxon>
        <taxon>Lactobacillales</taxon>
        <taxon>Carnobacteriaceae</taxon>
        <taxon>Dolosigranulum</taxon>
    </lineage>
</organism>
<evidence type="ECO:0000259" key="2">
    <source>
        <dbReference type="SMART" id="SM00943"/>
    </source>
</evidence>
<dbReference type="SMART" id="SM00942">
    <property type="entry name" value="PriCT_1"/>
    <property type="match status" value="1"/>
</dbReference>
<name>A0AB74TUD3_9LACT</name>
<gene>
    <name evidence="3" type="ORF">VUQ09_03255</name>
</gene>
<reference evidence="3" key="1">
    <citation type="submission" date="2023-12" db="EMBL/GenBank/DDBJ databases">
        <title>Dolosigranulum savutii sp. nov. isolated from human upper respiratory samples collected in Botswana.</title>
        <authorList>
            <person name="Kelly M.S."/>
        </authorList>
    </citation>
    <scope>NUCLEOTIDE SEQUENCE</scope>
    <source>
        <strain evidence="3">MSK312</strain>
    </source>
</reference>
<dbReference type="Pfam" id="PF08708">
    <property type="entry name" value="PriCT_1"/>
    <property type="match status" value="1"/>
</dbReference>
<feature type="domain" description="DNA primase/polymerase bifunctional N-terminal" evidence="2">
    <location>
        <begin position="8"/>
        <end position="175"/>
    </location>
</feature>
<dbReference type="CDD" id="cd04859">
    <property type="entry name" value="Prim_Pol"/>
    <property type="match status" value="1"/>
</dbReference>
<dbReference type="SUPFAM" id="SSF56747">
    <property type="entry name" value="Prim-pol domain"/>
    <property type="match status" value="1"/>
</dbReference>